<keyword evidence="4" id="KW-0804">Transcription</keyword>
<dbReference type="PANTHER" id="PTHR47660">
    <property type="entry name" value="TRANSCRIPTION FACTOR WITH C2H2 AND ZN(2)-CYS(6) DNA BINDING DOMAIN (EUROFUNG)-RELATED-RELATED"/>
    <property type="match status" value="1"/>
</dbReference>
<dbReference type="EMBL" id="BAUL01000268">
    <property type="protein sequence ID" value="GAD98952.1"/>
    <property type="molecule type" value="Genomic_DNA"/>
</dbReference>
<dbReference type="GO" id="GO:0008270">
    <property type="term" value="F:zinc ion binding"/>
    <property type="evidence" value="ECO:0007669"/>
    <property type="project" value="InterPro"/>
</dbReference>
<evidence type="ECO:0000313" key="8">
    <source>
        <dbReference type="Proteomes" id="UP000018001"/>
    </source>
</evidence>
<dbReference type="eggNOG" id="KOG1721">
    <property type="taxonomic scope" value="Eukaryota"/>
</dbReference>
<dbReference type="GO" id="GO:0006351">
    <property type="term" value="P:DNA-templated transcription"/>
    <property type="evidence" value="ECO:0007669"/>
    <property type="project" value="InterPro"/>
</dbReference>
<comment type="caution">
    <text evidence="7">The sequence shown here is derived from an EMBL/GenBank/DDBJ whole genome shotgun (WGS) entry which is preliminary data.</text>
</comment>
<evidence type="ECO:0000256" key="2">
    <source>
        <dbReference type="ARBA" id="ARBA00022833"/>
    </source>
</evidence>
<evidence type="ECO:0000256" key="3">
    <source>
        <dbReference type="ARBA" id="ARBA00023015"/>
    </source>
</evidence>
<dbReference type="GO" id="GO:0003677">
    <property type="term" value="F:DNA binding"/>
    <property type="evidence" value="ECO:0007669"/>
    <property type="project" value="InterPro"/>
</dbReference>
<gene>
    <name evidence="7" type="ORF">PVAR5_7655</name>
</gene>
<dbReference type="PANTHER" id="PTHR47660:SF7">
    <property type="entry name" value="TRANSCRIPTION FACTOR WITH C2H2 AND ZN(2)-CYS(6) DNA BINDING DOMAIN (EUROFUNG)"/>
    <property type="match status" value="1"/>
</dbReference>
<accession>V5GDF3</accession>
<evidence type="ECO:0000313" key="7">
    <source>
        <dbReference type="EMBL" id="GAD98952.1"/>
    </source>
</evidence>
<dbReference type="HOGENOM" id="CLU_003864_0_0_1"/>
<keyword evidence="1" id="KW-0479">Metal-binding</keyword>
<keyword evidence="2" id="KW-0862">Zinc</keyword>
<reference evidence="8" key="1">
    <citation type="journal article" date="2014" name="Genome Announc.">
        <title>Draft genome sequence of the formaldehyde-resistant fungus Byssochlamys spectabilis No. 5 (anamorph Paecilomyces variotii No. 5) (NBRC109023).</title>
        <authorList>
            <person name="Oka T."/>
            <person name="Ekino K."/>
            <person name="Fukuda K."/>
            <person name="Nomura Y."/>
        </authorList>
    </citation>
    <scope>NUCLEOTIDE SEQUENCE [LARGE SCALE GENOMIC DNA]</scope>
    <source>
        <strain evidence="8">No. 5 / NBRC 109023</strain>
    </source>
</reference>
<keyword evidence="5" id="KW-0539">Nucleus</keyword>
<dbReference type="AlphaFoldDB" id="V5GDF3"/>
<protein>
    <submittedName>
        <fullName evidence="7">C2H2 type zinc finger domain protein</fullName>
    </submittedName>
</protein>
<evidence type="ECO:0000256" key="5">
    <source>
        <dbReference type="ARBA" id="ARBA00023242"/>
    </source>
</evidence>
<evidence type="ECO:0000259" key="6">
    <source>
        <dbReference type="Pfam" id="PF04082"/>
    </source>
</evidence>
<proteinExistence type="predicted"/>
<dbReference type="Proteomes" id="UP000018001">
    <property type="component" value="Unassembled WGS sequence"/>
</dbReference>
<feature type="domain" description="Xylanolytic transcriptional activator regulatory" evidence="6">
    <location>
        <begin position="9"/>
        <end position="136"/>
    </location>
</feature>
<dbReference type="OrthoDB" id="654211at2759"/>
<evidence type="ECO:0000256" key="4">
    <source>
        <dbReference type="ARBA" id="ARBA00023163"/>
    </source>
</evidence>
<organism evidence="7 8">
    <name type="scientific">Byssochlamys spectabilis (strain No. 5 / NBRC 109023)</name>
    <name type="common">Paecilomyces variotii</name>
    <dbReference type="NCBI Taxonomy" id="1356009"/>
    <lineage>
        <taxon>Eukaryota</taxon>
        <taxon>Fungi</taxon>
        <taxon>Dikarya</taxon>
        <taxon>Ascomycota</taxon>
        <taxon>Pezizomycotina</taxon>
        <taxon>Eurotiomycetes</taxon>
        <taxon>Eurotiomycetidae</taxon>
        <taxon>Eurotiales</taxon>
        <taxon>Thermoascaceae</taxon>
        <taxon>Paecilomyces</taxon>
    </lineage>
</organism>
<dbReference type="Pfam" id="PF04082">
    <property type="entry name" value="Fungal_trans"/>
    <property type="match status" value="1"/>
</dbReference>
<name>V5GDF3_BYSSN</name>
<dbReference type="InterPro" id="IPR007219">
    <property type="entry name" value="XnlR_reg_dom"/>
</dbReference>
<keyword evidence="8" id="KW-1185">Reference proteome</keyword>
<keyword evidence="3" id="KW-0805">Transcription regulation</keyword>
<evidence type="ECO:0000256" key="1">
    <source>
        <dbReference type="ARBA" id="ARBA00022723"/>
    </source>
</evidence>
<sequence length="453" mass="51484">MFSLDKVPFWYLQASTLNCIGLLHSGSNSGKEAALRNFGELVYMARSEKLVYDPNGPDTASYGGSTQTTWEYWTEKEGRRRLGYLLWLLDCTFSYEFDAREHMSLNECQAPLPAAENIWEAESEQSWLTLYENSSELESLYTATQTMYIEKRISPGIGEFSQILLIHALQRRTREVASYFNDPLSSWTPTAKKQQRDSALGHETPWLPSHPIYAKWRNSACDCLDILHWTANETIARAAGSEHPTVLHLHLARIVLLVPVLELRELSKSLIQGTITWTERHNTSSWHCITRWVKHDQFKARLAVIHAGSVLWHIRRYSAKTFHEPIAVFLATLTLWAYGSCPGATIMTTSNNNNNNPQQHQPNPLIPLHQPTFVHLDRPCDDELIQLFVREGHRMKGNMTGVGDICDQYGPEKVLREGARILSDLTVWGISRSFGTMLTGLADRVSCDNAVRA</sequence>
<dbReference type="InParanoid" id="V5GDF3"/>